<feature type="domain" description="Cadherin" evidence="4">
    <location>
        <begin position="1"/>
        <end position="31"/>
    </location>
</feature>
<dbReference type="PANTHER" id="PTHR24026:SF126">
    <property type="entry name" value="PROTOCADHERIN FAT 4"/>
    <property type="match status" value="1"/>
</dbReference>
<protein>
    <recommendedName>
        <fullName evidence="4">Cadherin domain-containing protein</fullName>
    </recommendedName>
</protein>
<proteinExistence type="predicted"/>
<dbReference type="GO" id="GO:0005509">
    <property type="term" value="F:calcium ion binding"/>
    <property type="evidence" value="ECO:0007669"/>
    <property type="project" value="UniProtKB-UniRule"/>
</dbReference>
<dbReference type="PRINTS" id="PR00205">
    <property type="entry name" value="CADHERIN"/>
</dbReference>
<organism evidence="5">
    <name type="scientific">Arion vulgaris</name>
    <dbReference type="NCBI Taxonomy" id="1028688"/>
    <lineage>
        <taxon>Eukaryota</taxon>
        <taxon>Metazoa</taxon>
        <taxon>Spiralia</taxon>
        <taxon>Lophotrochozoa</taxon>
        <taxon>Mollusca</taxon>
        <taxon>Gastropoda</taxon>
        <taxon>Heterobranchia</taxon>
        <taxon>Euthyneura</taxon>
        <taxon>Panpulmonata</taxon>
        <taxon>Eupulmonata</taxon>
        <taxon>Stylommatophora</taxon>
        <taxon>Helicina</taxon>
        <taxon>Arionoidea</taxon>
        <taxon>Arionidae</taxon>
        <taxon>Arion</taxon>
    </lineage>
</organism>
<dbReference type="InterPro" id="IPR015919">
    <property type="entry name" value="Cadherin-like_sf"/>
</dbReference>
<dbReference type="GO" id="GO:0005886">
    <property type="term" value="C:plasma membrane"/>
    <property type="evidence" value="ECO:0007669"/>
    <property type="project" value="UniProtKB-SubCell"/>
</dbReference>
<dbReference type="GO" id="GO:0007156">
    <property type="term" value="P:homophilic cell adhesion via plasma membrane adhesion molecules"/>
    <property type="evidence" value="ECO:0007669"/>
    <property type="project" value="InterPro"/>
</dbReference>
<reference evidence="5" key="1">
    <citation type="submission" date="2014-12" db="EMBL/GenBank/DDBJ databases">
        <title>Insight into the proteome of Arion vulgaris.</title>
        <authorList>
            <person name="Aradska J."/>
            <person name="Bulat T."/>
            <person name="Smidak R."/>
            <person name="Sarate P."/>
            <person name="Gangsoo J."/>
            <person name="Sialana F."/>
            <person name="Bilban M."/>
            <person name="Lubec G."/>
        </authorList>
    </citation>
    <scope>NUCLEOTIDE SEQUENCE</scope>
    <source>
        <tissue evidence="5">Skin</tissue>
    </source>
</reference>
<feature type="non-terminal residue" evidence="5">
    <location>
        <position position="1"/>
    </location>
</feature>
<sequence>VIARDNGLERLSSSVLVVVTVDDENDEPPRFPKPVFFLDVLENQPTGTSLGVASAIDTDSPANARMEYTILKEGNDYIHFSIDPDSGVITN</sequence>
<dbReference type="SUPFAM" id="SSF49313">
    <property type="entry name" value="Cadherin-like"/>
    <property type="match status" value="1"/>
</dbReference>
<dbReference type="EMBL" id="HACG01009131">
    <property type="protein sequence ID" value="CEK55996.1"/>
    <property type="molecule type" value="Transcribed_RNA"/>
</dbReference>
<dbReference type="Pfam" id="PF00028">
    <property type="entry name" value="Cadherin"/>
    <property type="match status" value="1"/>
</dbReference>
<dbReference type="InterPro" id="IPR002126">
    <property type="entry name" value="Cadherin-like_dom"/>
</dbReference>
<gene>
    <name evidence="5" type="primary">ORF26530</name>
</gene>
<keyword evidence="2" id="KW-1133">Transmembrane helix</keyword>
<evidence type="ECO:0000256" key="1">
    <source>
        <dbReference type="ARBA" id="ARBA00022692"/>
    </source>
</evidence>
<dbReference type="AlphaFoldDB" id="A0A0B6YJN0"/>
<dbReference type="PROSITE" id="PS50268">
    <property type="entry name" value="CADHERIN_2"/>
    <property type="match status" value="2"/>
</dbReference>
<dbReference type="PANTHER" id="PTHR24026">
    <property type="entry name" value="FAT ATYPICAL CADHERIN-RELATED"/>
    <property type="match status" value="1"/>
</dbReference>
<dbReference type="Gene3D" id="2.60.40.60">
    <property type="entry name" value="Cadherins"/>
    <property type="match status" value="2"/>
</dbReference>
<evidence type="ECO:0000313" key="5">
    <source>
        <dbReference type="EMBL" id="CEK55996.1"/>
    </source>
</evidence>
<feature type="domain" description="Cadherin" evidence="4">
    <location>
        <begin position="32"/>
        <end position="90"/>
    </location>
</feature>
<dbReference type="CDD" id="cd11304">
    <property type="entry name" value="Cadherin_repeat"/>
    <property type="match status" value="1"/>
</dbReference>
<keyword evidence="1" id="KW-0812">Transmembrane</keyword>
<feature type="non-terminal residue" evidence="5">
    <location>
        <position position="91"/>
    </location>
</feature>
<keyword evidence="3" id="KW-0106">Calcium</keyword>
<accession>A0A0B6YJN0</accession>
<evidence type="ECO:0000259" key="4">
    <source>
        <dbReference type="PROSITE" id="PS50268"/>
    </source>
</evidence>
<evidence type="ECO:0000256" key="3">
    <source>
        <dbReference type="PROSITE-ProRule" id="PRU00043"/>
    </source>
</evidence>
<name>A0A0B6YJN0_9EUPU</name>
<keyword evidence="2" id="KW-0472">Membrane</keyword>
<evidence type="ECO:0000256" key="2">
    <source>
        <dbReference type="ARBA" id="ARBA00022989"/>
    </source>
</evidence>